<feature type="region of interest" description="Disordered" evidence="1">
    <location>
        <begin position="250"/>
        <end position="287"/>
    </location>
</feature>
<evidence type="ECO:0008006" key="5">
    <source>
        <dbReference type="Google" id="ProtNLM"/>
    </source>
</evidence>
<keyword evidence="4" id="KW-1185">Reference proteome</keyword>
<evidence type="ECO:0000313" key="3">
    <source>
        <dbReference type="EMBL" id="WGD42914.1"/>
    </source>
</evidence>
<feature type="region of interest" description="Disordered" evidence="1">
    <location>
        <begin position="155"/>
        <end position="181"/>
    </location>
</feature>
<accession>A0ABY8K644</accession>
<evidence type="ECO:0000256" key="1">
    <source>
        <dbReference type="SAM" id="MobiDB-lite"/>
    </source>
</evidence>
<protein>
    <recommendedName>
        <fullName evidence="5">Secreted protein</fullName>
    </recommendedName>
</protein>
<organism evidence="3 4">
    <name type="scientific">Streptomyces cathayae</name>
    <dbReference type="NCBI Taxonomy" id="3031124"/>
    <lineage>
        <taxon>Bacteria</taxon>
        <taxon>Bacillati</taxon>
        <taxon>Actinomycetota</taxon>
        <taxon>Actinomycetes</taxon>
        <taxon>Kitasatosporales</taxon>
        <taxon>Streptomycetaceae</taxon>
        <taxon>Streptomyces</taxon>
    </lineage>
</organism>
<keyword evidence="2" id="KW-0732">Signal</keyword>
<feature type="region of interest" description="Disordered" evidence="1">
    <location>
        <begin position="195"/>
        <end position="219"/>
    </location>
</feature>
<dbReference type="Proteomes" id="UP001216440">
    <property type="component" value="Chromosome"/>
</dbReference>
<feature type="compositionally biased region" description="Low complexity" evidence="1">
    <location>
        <begin position="165"/>
        <end position="178"/>
    </location>
</feature>
<reference evidence="3 4" key="1">
    <citation type="submission" date="2023-03" db="EMBL/GenBank/DDBJ databases">
        <authorList>
            <person name="Mo P."/>
        </authorList>
    </citation>
    <scope>NUCLEOTIDE SEQUENCE [LARGE SCALE GENOMIC DNA]</scope>
    <source>
        <strain evidence="3 4">HUAS 5</strain>
    </source>
</reference>
<feature type="compositionally biased region" description="Low complexity" evidence="1">
    <location>
        <begin position="250"/>
        <end position="278"/>
    </location>
</feature>
<proteinExistence type="predicted"/>
<sequence>MRALPARRIAFGALCAVLLVGVTGPAALAADPAGEHGRVASPGAPLVQVRNSDVRGDELAPVADLLTAVTRADDGRLPAAGVRMLGDTAKDALKKAEAKQQATRAMPFASAPAPGVLLPAAEPDPVSDALDNLWDAVDRLLDLLLPGDDTMSAATADATKEETTDAATEETAGATTDATTEEFDEILDEILGEIADGADDTTDDAADGTTDGTTDDAADSTLSWLDDLLVEMEKLIDELSVDDPQVSVVGTQTTSSSAMTSGVTSSSGAPSTPVSSAPDTASPVVTLPATASTAPAVVLSAD</sequence>
<gene>
    <name evidence="3" type="ORF">PYS65_23775</name>
</gene>
<evidence type="ECO:0000313" key="4">
    <source>
        <dbReference type="Proteomes" id="UP001216440"/>
    </source>
</evidence>
<name>A0ABY8K644_9ACTN</name>
<dbReference type="EMBL" id="CP121682">
    <property type="protein sequence ID" value="WGD42914.1"/>
    <property type="molecule type" value="Genomic_DNA"/>
</dbReference>
<feature type="chain" id="PRO_5045859016" description="Secreted protein" evidence="2">
    <location>
        <begin position="30"/>
        <end position="302"/>
    </location>
</feature>
<evidence type="ECO:0000256" key="2">
    <source>
        <dbReference type="SAM" id="SignalP"/>
    </source>
</evidence>
<dbReference type="RefSeq" id="WP_279335967.1">
    <property type="nucleotide sequence ID" value="NZ_CP121682.1"/>
</dbReference>
<feature type="signal peptide" evidence="2">
    <location>
        <begin position="1"/>
        <end position="29"/>
    </location>
</feature>
<feature type="compositionally biased region" description="Acidic residues" evidence="1">
    <location>
        <begin position="195"/>
        <end position="206"/>
    </location>
</feature>